<proteinExistence type="predicted"/>
<dbReference type="RefSeq" id="WP_046828013.1">
    <property type="nucleotide sequence ID" value="NZ_LBIA02000001.1"/>
</dbReference>
<comment type="caution">
    <text evidence="1">The sequence shown here is derived from an EMBL/GenBank/DDBJ whole genome shotgun (WGS) entry which is preliminary data.</text>
</comment>
<protein>
    <submittedName>
        <fullName evidence="1">Uncharacterized protein</fullName>
    </submittedName>
</protein>
<keyword evidence="2" id="KW-1185">Reference proteome</keyword>
<accession>A0A4U6BM15</accession>
<dbReference type="OrthoDB" id="157023at2"/>
<reference evidence="1" key="1">
    <citation type="submission" date="2019-04" db="EMBL/GenBank/DDBJ databases">
        <title>Whole genome sequencing of cave bacteria.</title>
        <authorList>
            <person name="Gan H.M."/>
            <person name="Barton H."/>
            <person name="Savka M.A."/>
        </authorList>
    </citation>
    <scope>NUCLEOTIDE SEQUENCE [LARGE SCALE GENOMIC DNA]</scope>
    <source>
        <strain evidence="1">LC387</strain>
    </source>
</reference>
<organism evidence="1 2">
    <name type="scientific">Afipia massiliensis</name>
    <dbReference type="NCBI Taxonomy" id="211460"/>
    <lineage>
        <taxon>Bacteria</taxon>
        <taxon>Pseudomonadati</taxon>
        <taxon>Pseudomonadota</taxon>
        <taxon>Alphaproteobacteria</taxon>
        <taxon>Hyphomicrobiales</taxon>
        <taxon>Nitrobacteraceae</taxon>
        <taxon>Afipia</taxon>
    </lineage>
</organism>
<dbReference type="AlphaFoldDB" id="A0A4U6BM15"/>
<dbReference type="STRING" id="211460.YH63_10665"/>
<sequence>MIVASGGYGCRYTVADIDLDLFLERFDNIDCGRHRQPSTLGAWSPERLRLFLEEKCGFNPRRGRIPGRFIVDHDEAFDIIGALAARHGAFDLIHMDSHADLGTGMFDRTWVDVGSRLLGVDCHQRPAAILREGDAKMSPANYLAFVLACRWLKSLIYVHHPSGGDDLMPFFFRDFDVATNVIEMRFVPEGIEAAIQTMSPDRLRQLPHRLEPAIPFQKISSTQFAAATPFDFIIVCQSPGYTPIETDKLIPVLSDYIDFEIATGI</sequence>
<gene>
    <name evidence="1" type="ORF">YH63_008280</name>
</gene>
<name>A0A4U6BM15_9BRAD</name>
<dbReference type="EMBL" id="LBIA02000001">
    <property type="protein sequence ID" value="TKT71410.1"/>
    <property type="molecule type" value="Genomic_DNA"/>
</dbReference>
<evidence type="ECO:0000313" key="2">
    <source>
        <dbReference type="Proteomes" id="UP000034832"/>
    </source>
</evidence>
<evidence type="ECO:0000313" key="1">
    <source>
        <dbReference type="EMBL" id="TKT71410.1"/>
    </source>
</evidence>
<dbReference type="Proteomes" id="UP000034832">
    <property type="component" value="Unassembled WGS sequence"/>
</dbReference>